<keyword evidence="2" id="KW-0677">Repeat</keyword>
<evidence type="ECO:0000256" key="3">
    <source>
        <dbReference type="ARBA" id="ARBA00023180"/>
    </source>
</evidence>
<reference evidence="5 6" key="1">
    <citation type="submission" date="2019-03" db="EMBL/GenBank/DDBJ databases">
        <title>First draft genome of Liparis tanakae, snailfish: a comprehensive survey of snailfish specific genes.</title>
        <authorList>
            <person name="Kim W."/>
            <person name="Song I."/>
            <person name="Jeong J.-H."/>
            <person name="Kim D."/>
            <person name="Kim S."/>
            <person name="Ryu S."/>
            <person name="Song J.Y."/>
            <person name="Lee S.K."/>
        </authorList>
    </citation>
    <scope>NUCLEOTIDE SEQUENCE [LARGE SCALE GENOMIC DNA]</scope>
    <source>
        <tissue evidence="5">Muscle</tissue>
    </source>
</reference>
<evidence type="ECO:0000313" key="5">
    <source>
        <dbReference type="EMBL" id="TNN86315.1"/>
    </source>
</evidence>
<comment type="caution">
    <text evidence="5">The sequence shown here is derived from an EMBL/GenBank/DDBJ whole genome shotgun (WGS) entry which is preliminary data.</text>
</comment>
<dbReference type="InterPro" id="IPR051561">
    <property type="entry name" value="FRAS1_ECM"/>
</dbReference>
<dbReference type="EMBL" id="SRLO01000016">
    <property type="protein sequence ID" value="TNN86315.1"/>
    <property type="molecule type" value="Genomic_DNA"/>
</dbReference>
<accession>A0A4Z2J7K0</accession>
<dbReference type="AlphaFoldDB" id="A0A4Z2J7K0"/>
<evidence type="ECO:0000313" key="6">
    <source>
        <dbReference type="Proteomes" id="UP000314294"/>
    </source>
</evidence>
<proteinExistence type="predicted"/>
<dbReference type="PROSITE" id="PS51854">
    <property type="entry name" value="CSPG"/>
    <property type="match status" value="1"/>
</dbReference>
<sequence>MLDLWQGRVIYIHSGSEDQQDFFMFSVFSINKKALPVFQKGKRLHRFDISISPVNDAPVLSLPEGNLFTLMEKSKRQLTTGVLRVWDPDSSPAELVFSSLGDLNTEVGHLEHQEYSGRAINLFSLNDLEEGKIFFVHTGVPTSRLALRVSDGLKVNNVLSCPRGNTPIIYYIKVCAT</sequence>
<evidence type="ECO:0000256" key="1">
    <source>
        <dbReference type="ARBA" id="ARBA00022729"/>
    </source>
</evidence>
<dbReference type="GO" id="GO:0009653">
    <property type="term" value="P:anatomical structure morphogenesis"/>
    <property type="evidence" value="ECO:0007669"/>
    <property type="project" value="TreeGrafter"/>
</dbReference>
<keyword evidence="6" id="KW-1185">Reference proteome</keyword>
<dbReference type="PANTHER" id="PTHR45739">
    <property type="entry name" value="MATRIX PROTEIN, PUTATIVE-RELATED"/>
    <property type="match status" value="1"/>
</dbReference>
<protein>
    <submittedName>
        <fullName evidence="5">Chondroitin sulfate proteoglycan 4</fullName>
    </submittedName>
</protein>
<feature type="repeat" description="CSPG" evidence="4">
    <location>
        <begin position="59"/>
        <end position="152"/>
    </location>
</feature>
<dbReference type="Pfam" id="PF16184">
    <property type="entry name" value="Cadherin_3"/>
    <property type="match status" value="1"/>
</dbReference>
<keyword evidence="3" id="KW-0325">Glycoprotein</keyword>
<dbReference type="OrthoDB" id="9026019at2759"/>
<organism evidence="5 6">
    <name type="scientific">Liparis tanakae</name>
    <name type="common">Tanaka's snailfish</name>
    <dbReference type="NCBI Taxonomy" id="230148"/>
    <lineage>
        <taxon>Eukaryota</taxon>
        <taxon>Metazoa</taxon>
        <taxon>Chordata</taxon>
        <taxon>Craniata</taxon>
        <taxon>Vertebrata</taxon>
        <taxon>Euteleostomi</taxon>
        <taxon>Actinopterygii</taxon>
        <taxon>Neopterygii</taxon>
        <taxon>Teleostei</taxon>
        <taxon>Neoteleostei</taxon>
        <taxon>Acanthomorphata</taxon>
        <taxon>Eupercaria</taxon>
        <taxon>Perciformes</taxon>
        <taxon>Cottioidei</taxon>
        <taxon>Cottales</taxon>
        <taxon>Liparidae</taxon>
        <taxon>Liparis</taxon>
    </lineage>
</organism>
<evidence type="ECO:0000256" key="4">
    <source>
        <dbReference type="PROSITE-ProRule" id="PRU01201"/>
    </source>
</evidence>
<gene>
    <name evidence="5" type="primary">Cspg4_0</name>
    <name evidence="5" type="ORF">EYF80_003400</name>
</gene>
<dbReference type="Proteomes" id="UP000314294">
    <property type="component" value="Unassembled WGS sequence"/>
</dbReference>
<name>A0A4Z2J7K0_9TELE</name>
<dbReference type="InterPro" id="IPR039005">
    <property type="entry name" value="CSPG_rpt"/>
</dbReference>
<keyword evidence="1" id="KW-0732">Signal</keyword>
<evidence type="ECO:0000256" key="2">
    <source>
        <dbReference type="ARBA" id="ARBA00022737"/>
    </source>
</evidence>
<dbReference type="PANTHER" id="PTHR45739:SF12">
    <property type="entry name" value="CHONDROITIN SULFATE PROTEOGLYCAN 4-LIKE ISOFORM X2"/>
    <property type="match status" value="1"/>
</dbReference>